<keyword evidence="2" id="KW-1185">Reference proteome</keyword>
<sequence length="89" mass="10562">MADEIKQLIDMLARLRGIVEDGFATIEKRFEDIDRRFEAVGKRFDNIEVAIQELNTNQLRILNSMKLLERDVKSNQKHIERLEEKESFL</sequence>
<evidence type="ECO:0000313" key="1">
    <source>
        <dbReference type="EMBL" id="QTL99680.1"/>
    </source>
</evidence>
<evidence type="ECO:0000313" key="2">
    <source>
        <dbReference type="Proteomes" id="UP000665020"/>
    </source>
</evidence>
<gene>
    <name evidence="1" type="ORF">GM661_17830</name>
</gene>
<dbReference type="KEGG" id="ifn:GM661_17830"/>
<dbReference type="RefSeq" id="WP_230868007.1">
    <property type="nucleotide sequence ID" value="NZ_CP046640.1"/>
</dbReference>
<accession>A0A8A7KEJ9</accession>
<dbReference type="EMBL" id="CP046640">
    <property type="protein sequence ID" value="QTL99680.1"/>
    <property type="molecule type" value="Genomic_DNA"/>
</dbReference>
<dbReference type="AlphaFoldDB" id="A0A8A7KEJ9"/>
<dbReference type="Gene3D" id="3.90.20.10">
    <property type="match status" value="1"/>
</dbReference>
<reference evidence="1" key="1">
    <citation type="submission" date="2019-12" db="EMBL/GenBank/DDBJ databases">
        <authorList>
            <person name="zhang j."/>
            <person name="sun C.M."/>
        </authorList>
    </citation>
    <scope>NUCLEOTIDE SEQUENCE</scope>
    <source>
        <strain evidence="1">NS-1</strain>
    </source>
</reference>
<protein>
    <submittedName>
        <fullName evidence="1">Uncharacterized protein</fullName>
    </submittedName>
</protein>
<proteinExistence type="predicted"/>
<organism evidence="1 2">
    <name type="scientific">Iocasia fonsfrigidae</name>
    <dbReference type="NCBI Taxonomy" id="2682810"/>
    <lineage>
        <taxon>Bacteria</taxon>
        <taxon>Bacillati</taxon>
        <taxon>Bacillota</taxon>
        <taxon>Clostridia</taxon>
        <taxon>Halanaerobiales</taxon>
        <taxon>Halanaerobiaceae</taxon>
        <taxon>Iocasia</taxon>
    </lineage>
</organism>
<name>A0A8A7KEJ9_9FIRM</name>
<dbReference type="Proteomes" id="UP000665020">
    <property type="component" value="Chromosome"/>
</dbReference>